<gene>
    <name evidence="3" type="ORF">GCM10010515_76740</name>
</gene>
<accession>A0A918U5T7</accession>
<organism evidence="3 4">
    <name type="scientific">Streptomyces fructofermentans</name>
    <dbReference type="NCBI Taxonomy" id="152141"/>
    <lineage>
        <taxon>Bacteria</taxon>
        <taxon>Bacillati</taxon>
        <taxon>Actinomycetota</taxon>
        <taxon>Actinomycetes</taxon>
        <taxon>Kitasatosporales</taxon>
        <taxon>Streptomycetaceae</taxon>
        <taxon>Streptomyces</taxon>
    </lineage>
</organism>
<feature type="transmembrane region" description="Helical" evidence="2">
    <location>
        <begin position="75"/>
        <end position="97"/>
    </location>
</feature>
<comment type="caution">
    <text evidence="3">The sequence shown here is derived from an EMBL/GenBank/DDBJ whole genome shotgun (WGS) entry which is preliminary data.</text>
</comment>
<feature type="region of interest" description="Disordered" evidence="1">
    <location>
        <begin position="212"/>
        <end position="242"/>
    </location>
</feature>
<keyword evidence="4" id="KW-1185">Reference proteome</keyword>
<feature type="compositionally biased region" description="Basic and acidic residues" evidence="1">
    <location>
        <begin position="221"/>
        <end position="234"/>
    </location>
</feature>
<feature type="transmembrane region" description="Helical" evidence="2">
    <location>
        <begin position="118"/>
        <end position="135"/>
    </location>
</feature>
<keyword evidence="2" id="KW-1133">Transmembrane helix</keyword>
<reference evidence="3" key="1">
    <citation type="journal article" date="2014" name="Int. J. Syst. Evol. Microbiol.">
        <title>Complete genome sequence of Corynebacterium casei LMG S-19264T (=DSM 44701T), isolated from a smear-ripened cheese.</title>
        <authorList>
            <consortium name="US DOE Joint Genome Institute (JGI-PGF)"/>
            <person name="Walter F."/>
            <person name="Albersmeier A."/>
            <person name="Kalinowski J."/>
            <person name="Ruckert C."/>
        </authorList>
    </citation>
    <scope>NUCLEOTIDE SEQUENCE</scope>
    <source>
        <strain evidence="3">JCM 4956</strain>
    </source>
</reference>
<dbReference type="Proteomes" id="UP000645555">
    <property type="component" value="Unassembled WGS sequence"/>
</dbReference>
<evidence type="ECO:0000256" key="2">
    <source>
        <dbReference type="SAM" id="Phobius"/>
    </source>
</evidence>
<dbReference type="RefSeq" id="WP_190040283.1">
    <property type="nucleotide sequence ID" value="NZ_BMWD01000057.1"/>
</dbReference>
<keyword evidence="2" id="KW-0812">Transmembrane</keyword>
<reference evidence="3" key="2">
    <citation type="submission" date="2020-09" db="EMBL/GenBank/DDBJ databases">
        <authorList>
            <person name="Sun Q."/>
            <person name="Ohkuma M."/>
        </authorList>
    </citation>
    <scope>NUCLEOTIDE SEQUENCE</scope>
    <source>
        <strain evidence="3">JCM 4956</strain>
    </source>
</reference>
<evidence type="ECO:0008006" key="5">
    <source>
        <dbReference type="Google" id="ProtNLM"/>
    </source>
</evidence>
<feature type="transmembrane region" description="Helical" evidence="2">
    <location>
        <begin position="47"/>
        <end position="69"/>
    </location>
</feature>
<name>A0A918U5T7_9ACTN</name>
<dbReference type="AlphaFoldDB" id="A0A918U5T7"/>
<protein>
    <recommendedName>
        <fullName evidence="5">Protein transporter Sec31</fullName>
    </recommendedName>
</protein>
<evidence type="ECO:0000256" key="1">
    <source>
        <dbReference type="SAM" id="MobiDB-lite"/>
    </source>
</evidence>
<keyword evidence="2" id="KW-0472">Membrane</keyword>
<dbReference type="EMBL" id="BMWD01000057">
    <property type="protein sequence ID" value="GGX99204.1"/>
    <property type="molecule type" value="Genomic_DNA"/>
</dbReference>
<proteinExistence type="predicted"/>
<evidence type="ECO:0000313" key="4">
    <source>
        <dbReference type="Proteomes" id="UP000645555"/>
    </source>
</evidence>
<sequence>MRRRTKTETIERNSLVPHTVDGKTELVLDKQKIEVEVPVPPRDWDQLVRTAVTVGACVLVTASLVWTTASIGDLLATATIAAVAYTAAVAFDATWIMCMAVEWLLRSDPERAKGPRKAGHWALAVSMAAVFAHGYVFNQLIVGAVGALVSALAKGGWTIAMRVHARPLDPLTQQWVAKRRAAVDGQLAMIPIRRELQRGQSMVEAERRALELDGGSADPADPDRPEQSADRPDRTVTPIDRTTLTTKDAVRIVWEDGIRDRSAVIREVSDRLGRPASPDSVARYLRDLQRGA</sequence>
<evidence type="ECO:0000313" key="3">
    <source>
        <dbReference type="EMBL" id="GGX99204.1"/>
    </source>
</evidence>